<evidence type="ECO:0000313" key="1">
    <source>
        <dbReference type="EMBL" id="ABR16854.1"/>
    </source>
</evidence>
<protein>
    <submittedName>
        <fullName evidence="1">Uncharacterized protein</fullName>
    </submittedName>
</protein>
<dbReference type="InterPro" id="IPR009006">
    <property type="entry name" value="Ala_racemase/Decarboxylase_C"/>
</dbReference>
<dbReference type="Gene3D" id="2.40.37.10">
    <property type="entry name" value="Lyase, Ornithine Decarboxylase, Chain A, domain 1"/>
    <property type="match status" value="1"/>
</dbReference>
<proteinExistence type="evidence at transcript level"/>
<sequence>MSMASCYNLKSRPPEYWVADDGSVKKIRHVEMFEDHLRSFKGL</sequence>
<dbReference type="AlphaFoldDB" id="B8LMH4"/>
<name>B8LMH4_PICSI</name>
<organism evidence="1">
    <name type="scientific">Picea sitchensis</name>
    <name type="common">Sitka spruce</name>
    <name type="synonym">Pinus sitchensis</name>
    <dbReference type="NCBI Taxonomy" id="3332"/>
    <lineage>
        <taxon>Eukaryota</taxon>
        <taxon>Viridiplantae</taxon>
        <taxon>Streptophyta</taxon>
        <taxon>Embryophyta</taxon>
        <taxon>Tracheophyta</taxon>
        <taxon>Spermatophyta</taxon>
        <taxon>Pinopsida</taxon>
        <taxon>Pinidae</taxon>
        <taxon>Conifers I</taxon>
        <taxon>Pinales</taxon>
        <taxon>Pinaceae</taxon>
        <taxon>Picea</taxon>
    </lineage>
</organism>
<dbReference type="GO" id="GO:0003824">
    <property type="term" value="F:catalytic activity"/>
    <property type="evidence" value="ECO:0007669"/>
    <property type="project" value="InterPro"/>
</dbReference>
<dbReference type="EMBL" id="EF676993">
    <property type="protein sequence ID" value="ABR16854.1"/>
    <property type="molecule type" value="mRNA"/>
</dbReference>
<accession>B8LMH4</accession>
<reference evidence="1" key="1">
    <citation type="submission" date="2007-06" db="EMBL/GenBank/DDBJ databases">
        <title>Full length cDNA sequences from Sitka Spruce (Picea sitchensis).</title>
        <authorList>
            <person name="Ralph S.G."/>
            <person name="Chun H.E."/>
            <person name="Liao N."/>
            <person name="Ali J."/>
            <person name="Reid K."/>
            <person name="Kolosova N."/>
            <person name="Cooper N."/>
            <person name="Cullis C."/>
            <person name="Jancsik S."/>
            <person name="Moore R."/>
            <person name="Mayo M."/>
            <person name="Wagner S."/>
            <person name="Holt R.A."/>
            <person name="Jones S.J.M."/>
            <person name="Marra M.A."/>
            <person name="Ritland C.E."/>
            <person name="Ritland K."/>
            <person name="Bohlmann J."/>
        </authorList>
    </citation>
    <scope>NUCLEOTIDE SEQUENCE</scope>
    <source>
        <tissue evidence="1">Green portion of the leader tissue</tissue>
    </source>
</reference>